<name>A0A239D643_9BACT</name>
<keyword evidence="3" id="KW-1185">Reference proteome</keyword>
<feature type="region of interest" description="Disordered" evidence="1">
    <location>
        <begin position="1"/>
        <end position="24"/>
    </location>
</feature>
<dbReference type="InterPro" id="IPR057895">
    <property type="entry name" value="Mom"/>
</dbReference>
<evidence type="ECO:0008006" key="4">
    <source>
        <dbReference type="Google" id="ProtNLM"/>
    </source>
</evidence>
<dbReference type="AlphaFoldDB" id="A0A239D643"/>
<sequence length="245" mass="28418">MGTSPRPYHPPKTSEYQPPQGEHAGYIEGPTGCQGFGRREFFVALIPCRQAREIIIKHHYSRRVVNNSYLHLGVYLGGELCGVLQFGYALCPARAGKVVEGTVQGQYLELNRMWLADAAPRNSESRAISQAIKYIRKAMPTVAWIQSFADERCGRWGVVYQAANFLYCGHHMTRFYELDGETYHEMLLTAHLTKTSRGWHLRQNLHRAVRRSLRQFRYVYFLKRDWMARLRLPARPYPKPEDGRE</sequence>
<dbReference type="RefSeq" id="WP_235641636.1">
    <property type="nucleotide sequence ID" value="NZ_FZOC01000011.1"/>
</dbReference>
<reference evidence="2 3" key="1">
    <citation type="submission" date="2017-06" db="EMBL/GenBank/DDBJ databases">
        <authorList>
            <person name="Kim H.J."/>
            <person name="Triplett B.A."/>
        </authorList>
    </citation>
    <scope>NUCLEOTIDE SEQUENCE [LARGE SCALE GENOMIC DNA]</scope>
    <source>
        <strain evidence="2 3">DSM 13116</strain>
    </source>
</reference>
<gene>
    <name evidence="2" type="ORF">SAMN04488503_0133</name>
</gene>
<protein>
    <recommendedName>
        <fullName evidence="4">Protein mom</fullName>
    </recommendedName>
</protein>
<dbReference type="Proteomes" id="UP000198324">
    <property type="component" value="Unassembled WGS sequence"/>
</dbReference>
<evidence type="ECO:0000313" key="3">
    <source>
        <dbReference type="Proteomes" id="UP000198324"/>
    </source>
</evidence>
<proteinExistence type="predicted"/>
<dbReference type="Pfam" id="PF25680">
    <property type="entry name" value="Mom"/>
    <property type="match status" value="1"/>
</dbReference>
<dbReference type="EMBL" id="FZOC01000011">
    <property type="protein sequence ID" value="SNS27739.1"/>
    <property type="molecule type" value="Genomic_DNA"/>
</dbReference>
<evidence type="ECO:0000313" key="2">
    <source>
        <dbReference type="EMBL" id="SNS27739.1"/>
    </source>
</evidence>
<accession>A0A239D643</accession>
<evidence type="ECO:0000256" key="1">
    <source>
        <dbReference type="SAM" id="MobiDB-lite"/>
    </source>
</evidence>
<organism evidence="2 3">
    <name type="scientific">Humidesulfovibrio mexicanus</name>
    <dbReference type="NCBI Taxonomy" id="147047"/>
    <lineage>
        <taxon>Bacteria</taxon>
        <taxon>Pseudomonadati</taxon>
        <taxon>Thermodesulfobacteriota</taxon>
        <taxon>Desulfovibrionia</taxon>
        <taxon>Desulfovibrionales</taxon>
        <taxon>Desulfovibrionaceae</taxon>
        <taxon>Humidesulfovibrio</taxon>
    </lineage>
</organism>